<reference evidence="2" key="1">
    <citation type="submission" date="2017-10" db="EMBL/GenBank/DDBJ databases">
        <authorList>
            <person name="Regsiter A."/>
            <person name="William W."/>
        </authorList>
    </citation>
    <scope>NUCLEOTIDE SEQUENCE [LARGE SCALE GENOMIC DNA]</scope>
</reference>
<gene>
    <name evidence="1" type="ORF">TK0001_2484</name>
</gene>
<evidence type="ECO:0000313" key="2">
    <source>
        <dbReference type="Proteomes" id="UP000233769"/>
    </source>
</evidence>
<dbReference type="AlphaFoldDB" id="A0A2N9AP12"/>
<proteinExistence type="predicted"/>
<dbReference type="Proteomes" id="UP000233769">
    <property type="component" value="Chromosome tk0001"/>
</dbReference>
<sequence>MRMMQSAALCAPLVFNCRLISKQEHT</sequence>
<organism evidence="1 2">
    <name type="scientific">Methylorubrum extorquens</name>
    <name type="common">Methylobacterium dichloromethanicum</name>
    <name type="synonym">Methylobacterium extorquens</name>
    <dbReference type="NCBI Taxonomy" id="408"/>
    <lineage>
        <taxon>Bacteria</taxon>
        <taxon>Pseudomonadati</taxon>
        <taxon>Pseudomonadota</taxon>
        <taxon>Alphaproteobacteria</taxon>
        <taxon>Hyphomicrobiales</taxon>
        <taxon>Methylobacteriaceae</taxon>
        <taxon>Methylorubrum</taxon>
    </lineage>
</organism>
<dbReference type="EMBL" id="LT962688">
    <property type="protein sequence ID" value="SOR29086.1"/>
    <property type="molecule type" value="Genomic_DNA"/>
</dbReference>
<accession>A0A2N9AP12</accession>
<name>A0A2N9AP12_METEX</name>
<protein>
    <submittedName>
        <fullName evidence="1">Uncharacterized protein</fullName>
    </submittedName>
</protein>
<evidence type="ECO:0000313" key="1">
    <source>
        <dbReference type="EMBL" id="SOR29086.1"/>
    </source>
</evidence>